<evidence type="ECO:0000313" key="10">
    <source>
        <dbReference type="Proteomes" id="UP000008792"/>
    </source>
</evidence>
<evidence type="ECO:0000256" key="7">
    <source>
        <dbReference type="SAM" id="SignalP"/>
    </source>
</evidence>
<feature type="chain" id="PRO_5006457169" description="Insulin-like domain-containing protein" evidence="7">
    <location>
        <begin position="25"/>
        <end position="145"/>
    </location>
</feature>
<comment type="subcellular location">
    <subcellularLocation>
        <location evidence="6">Secreted</location>
    </subcellularLocation>
</comment>
<dbReference type="InParanoid" id="B4LG97"/>
<keyword evidence="4 7" id="KW-0732">Signal</keyword>
<dbReference type="InterPro" id="IPR036438">
    <property type="entry name" value="Insulin-like_sf"/>
</dbReference>
<feature type="signal peptide" evidence="7">
    <location>
        <begin position="1"/>
        <end position="24"/>
    </location>
</feature>
<proteinExistence type="inferred from homology"/>
<gene>
    <name evidence="9" type="primary">Dvir\GJ13217</name>
    <name evidence="9" type="ORF">Dvir_GJ13217</name>
</gene>
<dbReference type="SUPFAM" id="SSF56994">
    <property type="entry name" value="Insulin-like"/>
    <property type="match status" value="1"/>
</dbReference>
<keyword evidence="5" id="KW-1015">Disulfide bond</keyword>
<evidence type="ECO:0000256" key="1">
    <source>
        <dbReference type="ARBA" id="ARBA00009034"/>
    </source>
</evidence>
<keyword evidence="10" id="KW-1185">Reference proteome</keyword>
<dbReference type="Proteomes" id="UP000008792">
    <property type="component" value="Unassembled WGS sequence"/>
</dbReference>
<keyword evidence="3" id="KW-0165">Cleavage on pair of basic residues</keyword>
<dbReference type="InterPro" id="IPR016179">
    <property type="entry name" value="Insulin-like"/>
</dbReference>
<evidence type="ECO:0000256" key="4">
    <source>
        <dbReference type="ARBA" id="ARBA00022729"/>
    </source>
</evidence>
<dbReference type="Pfam" id="PF00049">
    <property type="entry name" value="Insulin"/>
    <property type="match status" value="1"/>
</dbReference>
<evidence type="ECO:0000259" key="8">
    <source>
        <dbReference type="SMART" id="SM00078"/>
    </source>
</evidence>
<reference evidence="9 10" key="1">
    <citation type="journal article" date="2007" name="Nature">
        <title>Evolution of genes and genomes on the Drosophila phylogeny.</title>
        <authorList>
            <consortium name="Drosophila 12 Genomes Consortium"/>
            <person name="Clark A.G."/>
            <person name="Eisen M.B."/>
            <person name="Smith D.R."/>
            <person name="Bergman C.M."/>
            <person name="Oliver B."/>
            <person name="Markow T.A."/>
            <person name="Kaufman T.C."/>
            <person name="Kellis M."/>
            <person name="Gelbart W."/>
            <person name="Iyer V.N."/>
            <person name="Pollard D.A."/>
            <person name="Sackton T.B."/>
            <person name="Larracuente A.M."/>
            <person name="Singh N.D."/>
            <person name="Abad J.P."/>
            <person name="Abt D.N."/>
            <person name="Adryan B."/>
            <person name="Aguade M."/>
            <person name="Akashi H."/>
            <person name="Anderson W.W."/>
            <person name="Aquadro C.F."/>
            <person name="Ardell D.H."/>
            <person name="Arguello R."/>
            <person name="Artieri C.G."/>
            <person name="Barbash D.A."/>
            <person name="Barker D."/>
            <person name="Barsanti P."/>
            <person name="Batterham P."/>
            <person name="Batzoglou S."/>
            <person name="Begun D."/>
            <person name="Bhutkar A."/>
            <person name="Blanco E."/>
            <person name="Bosak S.A."/>
            <person name="Bradley R.K."/>
            <person name="Brand A.D."/>
            <person name="Brent M.R."/>
            <person name="Brooks A.N."/>
            <person name="Brown R.H."/>
            <person name="Butlin R.K."/>
            <person name="Caggese C."/>
            <person name="Calvi B.R."/>
            <person name="Bernardo de Carvalho A."/>
            <person name="Caspi A."/>
            <person name="Castrezana S."/>
            <person name="Celniker S.E."/>
            <person name="Chang J.L."/>
            <person name="Chapple C."/>
            <person name="Chatterji S."/>
            <person name="Chinwalla A."/>
            <person name="Civetta A."/>
            <person name="Clifton S.W."/>
            <person name="Comeron J.M."/>
            <person name="Costello J.C."/>
            <person name="Coyne J.A."/>
            <person name="Daub J."/>
            <person name="David R.G."/>
            <person name="Delcher A.L."/>
            <person name="Delehaunty K."/>
            <person name="Do C.B."/>
            <person name="Ebling H."/>
            <person name="Edwards K."/>
            <person name="Eickbush T."/>
            <person name="Evans J.D."/>
            <person name="Filipski A."/>
            <person name="Findeiss S."/>
            <person name="Freyhult E."/>
            <person name="Fulton L."/>
            <person name="Fulton R."/>
            <person name="Garcia A.C."/>
            <person name="Gardiner A."/>
            <person name="Garfield D.A."/>
            <person name="Garvin B.E."/>
            <person name="Gibson G."/>
            <person name="Gilbert D."/>
            <person name="Gnerre S."/>
            <person name="Godfrey J."/>
            <person name="Good R."/>
            <person name="Gotea V."/>
            <person name="Gravely B."/>
            <person name="Greenberg A.J."/>
            <person name="Griffiths-Jones S."/>
            <person name="Gross S."/>
            <person name="Guigo R."/>
            <person name="Gustafson E.A."/>
            <person name="Haerty W."/>
            <person name="Hahn M.W."/>
            <person name="Halligan D.L."/>
            <person name="Halpern A.L."/>
            <person name="Halter G.M."/>
            <person name="Han M.V."/>
            <person name="Heger A."/>
            <person name="Hillier L."/>
            <person name="Hinrichs A.S."/>
            <person name="Holmes I."/>
            <person name="Hoskins R.A."/>
            <person name="Hubisz M.J."/>
            <person name="Hultmark D."/>
            <person name="Huntley M.A."/>
            <person name="Jaffe D.B."/>
            <person name="Jagadeeshan S."/>
            <person name="Jeck W.R."/>
            <person name="Johnson J."/>
            <person name="Jones C.D."/>
            <person name="Jordan W.C."/>
            <person name="Karpen G.H."/>
            <person name="Kataoka E."/>
            <person name="Keightley P.D."/>
            <person name="Kheradpour P."/>
            <person name="Kirkness E.F."/>
            <person name="Koerich L.B."/>
            <person name="Kristiansen K."/>
            <person name="Kudrna D."/>
            <person name="Kulathinal R.J."/>
            <person name="Kumar S."/>
            <person name="Kwok R."/>
            <person name="Lander E."/>
            <person name="Langley C.H."/>
            <person name="Lapoint R."/>
            <person name="Lazzaro B.P."/>
            <person name="Lee S.J."/>
            <person name="Levesque L."/>
            <person name="Li R."/>
            <person name="Lin C.F."/>
            <person name="Lin M.F."/>
            <person name="Lindblad-Toh K."/>
            <person name="Llopart A."/>
            <person name="Long M."/>
            <person name="Low L."/>
            <person name="Lozovsky E."/>
            <person name="Lu J."/>
            <person name="Luo M."/>
            <person name="Machado C.A."/>
            <person name="Makalowski W."/>
            <person name="Marzo M."/>
            <person name="Matsuda M."/>
            <person name="Matzkin L."/>
            <person name="McAllister B."/>
            <person name="McBride C.S."/>
            <person name="McKernan B."/>
            <person name="McKernan K."/>
            <person name="Mendez-Lago M."/>
            <person name="Minx P."/>
            <person name="Mollenhauer M.U."/>
            <person name="Montooth K."/>
            <person name="Mount S.M."/>
            <person name="Mu X."/>
            <person name="Myers E."/>
            <person name="Negre B."/>
            <person name="Newfeld S."/>
            <person name="Nielsen R."/>
            <person name="Noor M.A."/>
            <person name="O'Grady P."/>
            <person name="Pachter L."/>
            <person name="Papaceit M."/>
            <person name="Parisi M.J."/>
            <person name="Parisi M."/>
            <person name="Parts L."/>
            <person name="Pedersen J.S."/>
            <person name="Pesole G."/>
            <person name="Phillippy A.M."/>
            <person name="Ponting C.P."/>
            <person name="Pop M."/>
            <person name="Porcelli D."/>
            <person name="Powell J.R."/>
            <person name="Prohaska S."/>
            <person name="Pruitt K."/>
            <person name="Puig M."/>
            <person name="Quesneville H."/>
            <person name="Ram K.R."/>
            <person name="Rand D."/>
            <person name="Rasmussen M.D."/>
            <person name="Reed L.K."/>
            <person name="Reenan R."/>
            <person name="Reily A."/>
            <person name="Remington K.A."/>
            <person name="Rieger T.T."/>
            <person name="Ritchie M.G."/>
            <person name="Robin C."/>
            <person name="Rogers Y.H."/>
            <person name="Rohde C."/>
            <person name="Rozas J."/>
            <person name="Rubenfield M.J."/>
            <person name="Ruiz A."/>
            <person name="Russo S."/>
            <person name="Salzberg S.L."/>
            <person name="Sanchez-Gracia A."/>
            <person name="Saranga D.J."/>
            <person name="Sato H."/>
            <person name="Schaeffer S.W."/>
            <person name="Schatz M.C."/>
            <person name="Schlenke T."/>
            <person name="Schwartz R."/>
            <person name="Segarra C."/>
            <person name="Singh R.S."/>
            <person name="Sirot L."/>
            <person name="Sirota M."/>
            <person name="Sisneros N.B."/>
            <person name="Smith C.D."/>
            <person name="Smith T.F."/>
            <person name="Spieth J."/>
            <person name="Stage D.E."/>
            <person name="Stark A."/>
            <person name="Stephan W."/>
            <person name="Strausberg R.L."/>
            <person name="Strempel S."/>
            <person name="Sturgill D."/>
            <person name="Sutton G."/>
            <person name="Sutton G.G."/>
            <person name="Tao W."/>
            <person name="Teichmann S."/>
            <person name="Tobari Y.N."/>
            <person name="Tomimura Y."/>
            <person name="Tsolas J.M."/>
            <person name="Valente V.L."/>
            <person name="Venter E."/>
            <person name="Venter J.C."/>
            <person name="Vicario S."/>
            <person name="Vieira F.G."/>
            <person name="Vilella A.J."/>
            <person name="Villasante A."/>
            <person name="Walenz B."/>
            <person name="Wang J."/>
            <person name="Wasserman M."/>
            <person name="Watts T."/>
            <person name="Wilson D."/>
            <person name="Wilson R.K."/>
            <person name="Wing R.A."/>
            <person name="Wolfner M.F."/>
            <person name="Wong A."/>
            <person name="Wong G.K."/>
            <person name="Wu C.I."/>
            <person name="Wu G."/>
            <person name="Yamamoto D."/>
            <person name="Yang H.P."/>
            <person name="Yang S.P."/>
            <person name="Yorke J.A."/>
            <person name="Yoshida K."/>
            <person name="Zdobnov E."/>
            <person name="Zhang P."/>
            <person name="Zhang Y."/>
            <person name="Zimin A.V."/>
            <person name="Baldwin J."/>
            <person name="Abdouelleil A."/>
            <person name="Abdulkadir J."/>
            <person name="Abebe A."/>
            <person name="Abera B."/>
            <person name="Abreu J."/>
            <person name="Acer S.C."/>
            <person name="Aftuck L."/>
            <person name="Alexander A."/>
            <person name="An P."/>
            <person name="Anderson E."/>
            <person name="Anderson S."/>
            <person name="Arachi H."/>
            <person name="Azer M."/>
            <person name="Bachantsang P."/>
            <person name="Barry A."/>
            <person name="Bayul T."/>
            <person name="Berlin A."/>
            <person name="Bessette D."/>
            <person name="Bloom T."/>
            <person name="Blye J."/>
            <person name="Boguslavskiy L."/>
            <person name="Bonnet C."/>
            <person name="Boukhgalter B."/>
            <person name="Bourzgui I."/>
            <person name="Brown A."/>
            <person name="Cahill P."/>
            <person name="Channer S."/>
            <person name="Cheshatsang Y."/>
            <person name="Chuda L."/>
            <person name="Citroen M."/>
            <person name="Collymore A."/>
            <person name="Cooke P."/>
            <person name="Costello M."/>
            <person name="D'Aco K."/>
            <person name="Daza R."/>
            <person name="De Haan G."/>
            <person name="DeGray S."/>
            <person name="DeMaso C."/>
            <person name="Dhargay N."/>
            <person name="Dooley K."/>
            <person name="Dooley E."/>
            <person name="Doricent M."/>
            <person name="Dorje P."/>
            <person name="Dorjee K."/>
            <person name="Dupes A."/>
            <person name="Elong R."/>
            <person name="Falk J."/>
            <person name="Farina A."/>
            <person name="Faro S."/>
            <person name="Ferguson D."/>
            <person name="Fisher S."/>
            <person name="Foley C.D."/>
            <person name="Franke A."/>
            <person name="Friedrich D."/>
            <person name="Gadbois L."/>
            <person name="Gearin G."/>
            <person name="Gearin C.R."/>
            <person name="Giannoukos G."/>
            <person name="Goode T."/>
            <person name="Graham J."/>
            <person name="Grandbois E."/>
            <person name="Grewal S."/>
            <person name="Gyaltsen K."/>
            <person name="Hafez N."/>
            <person name="Hagos B."/>
            <person name="Hall J."/>
            <person name="Henson C."/>
            <person name="Hollinger A."/>
            <person name="Honan T."/>
            <person name="Huard M.D."/>
            <person name="Hughes L."/>
            <person name="Hurhula B."/>
            <person name="Husby M.E."/>
            <person name="Kamat A."/>
            <person name="Kanga B."/>
            <person name="Kashin S."/>
            <person name="Khazanovich D."/>
            <person name="Kisner P."/>
            <person name="Lance K."/>
            <person name="Lara M."/>
            <person name="Lee W."/>
            <person name="Lennon N."/>
            <person name="Letendre F."/>
            <person name="LeVine R."/>
            <person name="Lipovsky A."/>
            <person name="Liu X."/>
            <person name="Liu J."/>
            <person name="Liu S."/>
            <person name="Lokyitsang T."/>
            <person name="Lokyitsang Y."/>
            <person name="Lubonja R."/>
            <person name="Lui A."/>
            <person name="MacDonald P."/>
            <person name="Magnisalis V."/>
            <person name="Maru K."/>
            <person name="Matthews C."/>
            <person name="McCusker W."/>
            <person name="McDonough S."/>
            <person name="Mehta T."/>
            <person name="Meldrim J."/>
            <person name="Meneus L."/>
            <person name="Mihai O."/>
            <person name="Mihalev A."/>
            <person name="Mihova T."/>
            <person name="Mittelman R."/>
            <person name="Mlenga V."/>
            <person name="Montmayeur A."/>
            <person name="Mulrain L."/>
            <person name="Navidi A."/>
            <person name="Naylor J."/>
            <person name="Negash T."/>
            <person name="Nguyen T."/>
            <person name="Nguyen N."/>
            <person name="Nicol R."/>
            <person name="Norbu C."/>
            <person name="Norbu N."/>
            <person name="Novod N."/>
            <person name="O'Neill B."/>
            <person name="Osman S."/>
            <person name="Markiewicz E."/>
            <person name="Oyono O.L."/>
            <person name="Patti C."/>
            <person name="Phunkhang P."/>
            <person name="Pierre F."/>
            <person name="Priest M."/>
            <person name="Raghuraman S."/>
            <person name="Rege F."/>
            <person name="Reyes R."/>
            <person name="Rise C."/>
            <person name="Rogov P."/>
            <person name="Ross K."/>
            <person name="Ryan E."/>
            <person name="Settipalli S."/>
            <person name="Shea T."/>
            <person name="Sherpa N."/>
            <person name="Shi L."/>
            <person name="Shih D."/>
            <person name="Sparrow T."/>
            <person name="Spaulding J."/>
            <person name="Stalker J."/>
            <person name="Stange-Thomann N."/>
            <person name="Stavropoulos S."/>
            <person name="Stone C."/>
            <person name="Strader C."/>
            <person name="Tesfaye S."/>
            <person name="Thomson T."/>
            <person name="Thoulutsang Y."/>
            <person name="Thoulutsang D."/>
            <person name="Topham K."/>
            <person name="Topping I."/>
            <person name="Tsamla T."/>
            <person name="Vassiliev H."/>
            <person name="Vo A."/>
            <person name="Wangchuk T."/>
            <person name="Wangdi T."/>
            <person name="Weiand M."/>
            <person name="Wilkinson J."/>
            <person name="Wilson A."/>
            <person name="Yadav S."/>
            <person name="Young G."/>
            <person name="Yu Q."/>
            <person name="Zembek L."/>
            <person name="Zhong D."/>
            <person name="Zimmer A."/>
            <person name="Zwirko Z."/>
            <person name="Jaffe D.B."/>
            <person name="Alvarez P."/>
            <person name="Brockman W."/>
            <person name="Butler J."/>
            <person name="Chin C."/>
            <person name="Gnerre S."/>
            <person name="Grabherr M."/>
            <person name="Kleber M."/>
            <person name="Mauceli E."/>
            <person name="MacCallum I."/>
        </authorList>
    </citation>
    <scope>NUCLEOTIDE SEQUENCE [LARGE SCALE GENOMIC DNA]</scope>
    <source>
        <strain evidence="10">Tucson 15010-1051.87</strain>
    </source>
</reference>
<evidence type="ECO:0000313" key="9">
    <source>
        <dbReference type="EMBL" id="EDW69405.2"/>
    </source>
</evidence>
<dbReference type="Gene3D" id="1.10.100.10">
    <property type="entry name" value="Insulin-like"/>
    <property type="match status" value="1"/>
</dbReference>
<sequence>MSLRFSLALLLMVAMSQLWQQVDGRKKLCGDALNEALDLICVNGFSRRIKRDCKWTTLPHQIFCLLTFSFQADRSPRTPEQALRRKWQLLALRQHLDGPTEQLEDPHLINEPDGDPRELRRPRRRITHECCKQGCSYDDILEYCA</sequence>
<organism evidence="9 10">
    <name type="scientific">Drosophila virilis</name>
    <name type="common">Fruit fly</name>
    <dbReference type="NCBI Taxonomy" id="7244"/>
    <lineage>
        <taxon>Eukaryota</taxon>
        <taxon>Metazoa</taxon>
        <taxon>Ecdysozoa</taxon>
        <taxon>Arthropoda</taxon>
        <taxon>Hexapoda</taxon>
        <taxon>Insecta</taxon>
        <taxon>Pterygota</taxon>
        <taxon>Neoptera</taxon>
        <taxon>Endopterygota</taxon>
        <taxon>Diptera</taxon>
        <taxon>Brachycera</taxon>
        <taxon>Muscomorpha</taxon>
        <taxon>Ephydroidea</taxon>
        <taxon>Drosophilidae</taxon>
        <taxon>Drosophila</taxon>
    </lineage>
</organism>
<evidence type="ECO:0000256" key="5">
    <source>
        <dbReference type="ARBA" id="ARBA00023157"/>
    </source>
</evidence>
<dbReference type="AlphaFoldDB" id="B4LG97"/>
<dbReference type="GO" id="GO:0005576">
    <property type="term" value="C:extracellular region"/>
    <property type="evidence" value="ECO:0007669"/>
    <property type="project" value="UniProtKB-SubCell"/>
</dbReference>
<dbReference type="STRING" id="7244.B4LG97"/>
<comment type="similarity">
    <text evidence="1 6">Belongs to the insulin family.</text>
</comment>
<dbReference type="HOGENOM" id="CLU_146931_0_0_1"/>
<accession>B4LG97</accession>
<dbReference type="FunCoup" id="B4LG97">
    <property type="interactions" value="199"/>
</dbReference>
<evidence type="ECO:0000256" key="3">
    <source>
        <dbReference type="ARBA" id="ARBA00022685"/>
    </source>
</evidence>
<dbReference type="PANTHER" id="PTHR13647:SF4">
    <property type="entry name" value="INSULIN-LIKE PEPTIDE 1-RELATED"/>
    <property type="match status" value="1"/>
</dbReference>
<feature type="domain" description="Insulin-like" evidence="8">
    <location>
        <begin position="26"/>
        <end position="144"/>
    </location>
</feature>
<evidence type="ECO:0000256" key="2">
    <source>
        <dbReference type="ARBA" id="ARBA00011207"/>
    </source>
</evidence>
<evidence type="ECO:0000256" key="6">
    <source>
        <dbReference type="RuleBase" id="RU000406"/>
    </source>
</evidence>
<dbReference type="PANTHER" id="PTHR13647">
    <property type="entry name" value="INSULIN-LIKE PEPTIDE 2-RELATED"/>
    <property type="match status" value="1"/>
</dbReference>
<name>B4LG97_DROVI</name>
<comment type="subunit">
    <text evidence="2">Heterodimer of a B chain and an A chain linked by two disulfide bonds.</text>
</comment>
<dbReference type="SMART" id="SM00078">
    <property type="entry name" value="IlGF"/>
    <property type="match status" value="1"/>
</dbReference>
<dbReference type="EMBL" id="CH940647">
    <property type="protein sequence ID" value="EDW69405.2"/>
    <property type="molecule type" value="Genomic_DNA"/>
</dbReference>
<keyword evidence="6" id="KW-0964">Secreted</keyword>
<dbReference type="InterPro" id="IPR022353">
    <property type="entry name" value="Insulin_CS"/>
</dbReference>
<dbReference type="GO" id="GO:0005179">
    <property type="term" value="F:hormone activity"/>
    <property type="evidence" value="ECO:0007669"/>
    <property type="project" value="InterPro"/>
</dbReference>
<dbReference type="PROSITE" id="PS00262">
    <property type="entry name" value="INSULIN"/>
    <property type="match status" value="1"/>
</dbReference>
<protein>
    <recommendedName>
        <fullName evidence="8">Insulin-like domain-containing protein</fullName>
    </recommendedName>
</protein>